<dbReference type="InterPro" id="IPR050953">
    <property type="entry name" value="N4_N6_ade-DNA_methylase"/>
</dbReference>
<dbReference type="GO" id="GO:0006304">
    <property type="term" value="P:DNA modification"/>
    <property type="evidence" value="ECO:0007669"/>
    <property type="project" value="InterPro"/>
</dbReference>
<evidence type="ECO:0000313" key="7">
    <source>
        <dbReference type="EMBL" id="KKN33563.1"/>
    </source>
</evidence>
<comment type="catalytic activity">
    <reaction evidence="5">
        <text>a 2'-deoxyadenosine in DNA + S-adenosyl-L-methionine = an N(6)-methyl-2'-deoxyadenosine in DNA + S-adenosyl-L-homocysteine + H(+)</text>
        <dbReference type="Rhea" id="RHEA:15197"/>
        <dbReference type="Rhea" id="RHEA-COMP:12418"/>
        <dbReference type="Rhea" id="RHEA-COMP:12419"/>
        <dbReference type="ChEBI" id="CHEBI:15378"/>
        <dbReference type="ChEBI" id="CHEBI:57856"/>
        <dbReference type="ChEBI" id="CHEBI:59789"/>
        <dbReference type="ChEBI" id="CHEBI:90615"/>
        <dbReference type="ChEBI" id="CHEBI:90616"/>
        <dbReference type="EC" id="2.1.1.72"/>
    </reaction>
</comment>
<feature type="non-terminal residue" evidence="7">
    <location>
        <position position="554"/>
    </location>
</feature>
<dbReference type="GO" id="GO:0032259">
    <property type="term" value="P:methylation"/>
    <property type="evidence" value="ECO:0007669"/>
    <property type="project" value="UniProtKB-KW"/>
</dbReference>
<dbReference type="Pfam" id="PF07669">
    <property type="entry name" value="Eco57I"/>
    <property type="match status" value="1"/>
</dbReference>
<evidence type="ECO:0000256" key="3">
    <source>
        <dbReference type="ARBA" id="ARBA00022679"/>
    </source>
</evidence>
<dbReference type="PANTHER" id="PTHR33841">
    <property type="entry name" value="DNA METHYLTRANSFERASE YEEA-RELATED"/>
    <property type="match status" value="1"/>
</dbReference>
<evidence type="ECO:0000256" key="4">
    <source>
        <dbReference type="ARBA" id="ARBA00022691"/>
    </source>
</evidence>
<evidence type="ECO:0000256" key="5">
    <source>
        <dbReference type="ARBA" id="ARBA00047942"/>
    </source>
</evidence>
<name>A0A0F9SWE5_9ZZZZ</name>
<evidence type="ECO:0000256" key="1">
    <source>
        <dbReference type="ARBA" id="ARBA00011900"/>
    </source>
</evidence>
<feature type="domain" description="Type II methyltransferase M.TaqI-like" evidence="6">
    <location>
        <begin position="83"/>
        <end position="345"/>
    </location>
</feature>
<dbReference type="SUPFAM" id="SSF53335">
    <property type="entry name" value="S-adenosyl-L-methionine-dependent methyltransferases"/>
    <property type="match status" value="1"/>
</dbReference>
<keyword evidence="3" id="KW-0808">Transferase</keyword>
<dbReference type="EMBL" id="LAZR01002167">
    <property type="protein sequence ID" value="KKN33563.1"/>
    <property type="molecule type" value="Genomic_DNA"/>
</dbReference>
<accession>A0A0F9SWE5</accession>
<dbReference type="EC" id="2.1.1.72" evidence="1"/>
<evidence type="ECO:0000256" key="2">
    <source>
        <dbReference type="ARBA" id="ARBA00022603"/>
    </source>
</evidence>
<dbReference type="Gene3D" id="3.40.50.150">
    <property type="entry name" value="Vaccinia Virus protein VP39"/>
    <property type="match status" value="1"/>
</dbReference>
<organism evidence="7">
    <name type="scientific">marine sediment metagenome</name>
    <dbReference type="NCBI Taxonomy" id="412755"/>
    <lineage>
        <taxon>unclassified sequences</taxon>
        <taxon>metagenomes</taxon>
        <taxon>ecological metagenomes</taxon>
    </lineage>
</organism>
<protein>
    <recommendedName>
        <fullName evidence="1">site-specific DNA-methyltransferase (adenine-specific)</fullName>
        <ecNumber evidence="1">2.1.1.72</ecNumber>
    </recommendedName>
</protein>
<proteinExistence type="predicted"/>
<reference evidence="7" key="1">
    <citation type="journal article" date="2015" name="Nature">
        <title>Complex archaea that bridge the gap between prokaryotes and eukaryotes.</title>
        <authorList>
            <person name="Spang A."/>
            <person name="Saw J.H."/>
            <person name="Jorgensen S.L."/>
            <person name="Zaremba-Niedzwiedzka K."/>
            <person name="Martijn J."/>
            <person name="Lind A.E."/>
            <person name="van Eijk R."/>
            <person name="Schleper C."/>
            <person name="Guy L."/>
            <person name="Ettema T.J."/>
        </authorList>
    </citation>
    <scope>NUCLEOTIDE SEQUENCE</scope>
</reference>
<comment type="caution">
    <text evidence="7">The sequence shown here is derived from an EMBL/GenBank/DDBJ whole genome shotgun (WGS) entry which is preliminary data.</text>
</comment>
<gene>
    <name evidence="7" type="ORF">LCGC14_0802390</name>
</gene>
<dbReference type="AlphaFoldDB" id="A0A0F9SWE5"/>
<dbReference type="InterPro" id="IPR029063">
    <property type="entry name" value="SAM-dependent_MTases_sf"/>
</dbReference>
<keyword evidence="2" id="KW-0489">Methyltransferase</keyword>
<sequence>MTCLKYRRACSGSFLIKALKIIFKNYNIINDIIESVYKKFSDFRGKIKRSDEIEQEFQEILRLKNLLNFEEKRKLISDIIIRHIHGVDLDINAIEVAKLNLWLEAIKLSPKEFQFDKVPADTNHILPDLEMNLCNGDSLVGLPDQIVIDFITDKFSEELHSLNVLRGEYISNPAKIELVKEIVNIKNKIKEELNKLFQPYLEENNIDLEILNSTKPFYWSLDFWFVYFDESIGILSRENIGFNSVIGNPPYFTIRGKGTGTLVKANSYNFLKKAKDWKTHFRSQSDIYYYFIIKSINLLKTSGNFGFIIESYWIENDYADRLKQYLLDNVSIKILINFGQIKKIFEDADNDTCILIFEKAMKDDNKIKYIYCNKNYQIGTQQQNNLKLLSHIVDNFEKTPFSDEYIDIFTVDQKGLGLSKWVLSNKTEILRKIGTDKVLLGNICEVGQGVVPGRKKEFRISPEGSTITAGGYWTRKEKNHLNVINQKNGEEYRLELQFIKPLITNSRILKYHTIPGDEYLIYTVPLQEGREDINNFPGIREYLKVYGKELRERY</sequence>
<dbReference type="PANTHER" id="PTHR33841:SF1">
    <property type="entry name" value="DNA METHYLTRANSFERASE A"/>
    <property type="match status" value="1"/>
</dbReference>
<keyword evidence="4" id="KW-0949">S-adenosyl-L-methionine</keyword>
<dbReference type="InterPro" id="IPR011639">
    <property type="entry name" value="MethylTrfase_TaqI-like_dom"/>
</dbReference>
<dbReference type="PRINTS" id="PR00507">
    <property type="entry name" value="N12N6MTFRASE"/>
</dbReference>
<evidence type="ECO:0000259" key="6">
    <source>
        <dbReference type="Pfam" id="PF07669"/>
    </source>
</evidence>
<dbReference type="GO" id="GO:0009007">
    <property type="term" value="F:site-specific DNA-methyltransferase (adenine-specific) activity"/>
    <property type="evidence" value="ECO:0007669"/>
    <property type="project" value="UniProtKB-EC"/>
</dbReference>